<dbReference type="InterPro" id="IPR038765">
    <property type="entry name" value="Papain-like_cys_pep_sf"/>
</dbReference>
<reference evidence="6" key="1">
    <citation type="journal article" date="2013" name="Nature">
        <title>Draft genome of the wheat A-genome progenitor Triticum urartu.</title>
        <authorList>
            <person name="Ling H.Q."/>
            <person name="Zhao S."/>
            <person name="Liu D."/>
            <person name="Wang J."/>
            <person name="Sun H."/>
            <person name="Zhang C."/>
            <person name="Fan H."/>
            <person name="Li D."/>
            <person name="Dong L."/>
            <person name="Tao Y."/>
            <person name="Gao C."/>
            <person name="Wu H."/>
            <person name="Li Y."/>
            <person name="Cui Y."/>
            <person name="Guo X."/>
            <person name="Zheng S."/>
            <person name="Wang B."/>
            <person name="Yu K."/>
            <person name="Liang Q."/>
            <person name="Yang W."/>
            <person name="Lou X."/>
            <person name="Chen J."/>
            <person name="Feng M."/>
            <person name="Jian J."/>
            <person name="Zhang X."/>
            <person name="Luo G."/>
            <person name="Jiang Y."/>
            <person name="Liu J."/>
            <person name="Wang Z."/>
            <person name="Sha Y."/>
            <person name="Zhang B."/>
            <person name="Wu H."/>
            <person name="Tang D."/>
            <person name="Shen Q."/>
            <person name="Xue P."/>
            <person name="Zou S."/>
            <person name="Wang X."/>
            <person name="Liu X."/>
            <person name="Wang F."/>
            <person name="Yang Y."/>
            <person name="An X."/>
            <person name="Dong Z."/>
            <person name="Zhang K."/>
            <person name="Zhang X."/>
            <person name="Luo M.C."/>
            <person name="Dvorak J."/>
            <person name="Tong Y."/>
            <person name="Wang J."/>
            <person name="Yang H."/>
            <person name="Li Z."/>
            <person name="Wang D."/>
            <person name="Zhang A."/>
            <person name="Wang J."/>
        </authorList>
    </citation>
    <scope>NUCLEOTIDE SEQUENCE</scope>
    <source>
        <strain evidence="6">cv. G1812</strain>
    </source>
</reference>
<evidence type="ECO:0000313" key="5">
    <source>
        <dbReference type="EnsemblPlants" id="TuG1812G0400000769.01.T01"/>
    </source>
</evidence>
<comment type="similarity">
    <text evidence="1">Belongs to the peptidase C48 family.</text>
</comment>
<dbReference type="Proteomes" id="UP000015106">
    <property type="component" value="Chromosome 4"/>
</dbReference>
<dbReference type="Gramene" id="TuG1812G0400000769.01.T01">
    <property type="protein sequence ID" value="TuG1812G0400000769.01.T01"/>
    <property type="gene ID" value="TuG1812G0400000769.01"/>
</dbReference>
<dbReference type="Gene3D" id="3.40.395.10">
    <property type="entry name" value="Adenoviral Proteinase, Chain A"/>
    <property type="match status" value="1"/>
</dbReference>
<dbReference type="EnsemblPlants" id="TuG1812G0400000769.01.T01">
    <property type="protein sequence ID" value="TuG1812G0400000769.01.T01"/>
    <property type="gene ID" value="TuG1812G0400000769.01"/>
</dbReference>
<name>A0A8R7Q097_TRIUA</name>
<keyword evidence="6" id="KW-1185">Reference proteome</keyword>
<evidence type="ECO:0000256" key="2">
    <source>
        <dbReference type="ARBA" id="ARBA00022670"/>
    </source>
</evidence>
<dbReference type="SUPFAM" id="SSF54001">
    <property type="entry name" value="Cysteine proteinases"/>
    <property type="match status" value="1"/>
</dbReference>
<evidence type="ECO:0000313" key="6">
    <source>
        <dbReference type="Proteomes" id="UP000015106"/>
    </source>
</evidence>
<keyword evidence="2" id="KW-0645">Protease</keyword>
<feature type="domain" description="Ubiquitin-like protease family profile" evidence="4">
    <location>
        <begin position="59"/>
        <end position="207"/>
    </location>
</feature>
<evidence type="ECO:0000256" key="3">
    <source>
        <dbReference type="ARBA" id="ARBA00022801"/>
    </source>
</evidence>
<reference evidence="5" key="2">
    <citation type="submission" date="2018-03" db="EMBL/GenBank/DDBJ databases">
        <title>The Triticum urartu genome reveals the dynamic nature of wheat genome evolution.</title>
        <authorList>
            <person name="Ling H."/>
            <person name="Ma B."/>
            <person name="Shi X."/>
            <person name="Liu H."/>
            <person name="Dong L."/>
            <person name="Sun H."/>
            <person name="Cao Y."/>
            <person name="Gao Q."/>
            <person name="Zheng S."/>
            <person name="Li Y."/>
            <person name="Yu Y."/>
            <person name="Du H."/>
            <person name="Qi M."/>
            <person name="Li Y."/>
            <person name="Yu H."/>
            <person name="Cui Y."/>
            <person name="Wang N."/>
            <person name="Chen C."/>
            <person name="Wu H."/>
            <person name="Zhao Y."/>
            <person name="Zhang J."/>
            <person name="Li Y."/>
            <person name="Zhou W."/>
            <person name="Zhang B."/>
            <person name="Hu W."/>
            <person name="Eijk M."/>
            <person name="Tang J."/>
            <person name="Witsenboer H."/>
            <person name="Zhao S."/>
            <person name="Li Z."/>
            <person name="Zhang A."/>
            <person name="Wang D."/>
            <person name="Liang C."/>
        </authorList>
    </citation>
    <scope>NUCLEOTIDE SEQUENCE [LARGE SCALE GENOMIC DNA]</scope>
    <source>
        <strain evidence="5">cv. G1812</strain>
    </source>
</reference>
<dbReference type="AlphaFoldDB" id="A0A8R7Q097"/>
<evidence type="ECO:0000259" key="4">
    <source>
        <dbReference type="Pfam" id="PF02902"/>
    </source>
</evidence>
<sequence>MKKIKIDAIEDAIYQRYYCTNYRIKDPPEGEPFVAFIRIGGFDISFKHFSNGLKKRANLNNEVMSVYIESFNIEQTYNSTKPRKFAFSPHVATKLCVDPSSFKTSSCIRDLTRVCKKNDIVKFDQLFFTIVQRDHWAVVVVNFMKKQFNVFDSSSLDPDYVSILEKPCCNLITNFKELVTEFNPWKQHFGTFQMSSPPSYPQQSTSYYIFYLIVASLLLYTWRI</sequence>
<dbReference type="GO" id="GO:0006508">
    <property type="term" value="P:proteolysis"/>
    <property type="evidence" value="ECO:0007669"/>
    <property type="project" value="UniProtKB-KW"/>
</dbReference>
<dbReference type="InterPro" id="IPR003653">
    <property type="entry name" value="Peptidase_C48_C"/>
</dbReference>
<protein>
    <recommendedName>
        <fullName evidence="4">Ubiquitin-like protease family profile domain-containing protein</fullName>
    </recommendedName>
</protein>
<proteinExistence type="inferred from homology"/>
<keyword evidence="3" id="KW-0378">Hydrolase</keyword>
<reference evidence="5" key="3">
    <citation type="submission" date="2022-06" db="UniProtKB">
        <authorList>
            <consortium name="EnsemblPlants"/>
        </authorList>
    </citation>
    <scope>IDENTIFICATION</scope>
</reference>
<dbReference type="GO" id="GO:0008234">
    <property type="term" value="F:cysteine-type peptidase activity"/>
    <property type="evidence" value="ECO:0007669"/>
    <property type="project" value="InterPro"/>
</dbReference>
<dbReference type="Pfam" id="PF02902">
    <property type="entry name" value="Peptidase_C48"/>
    <property type="match status" value="1"/>
</dbReference>
<evidence type="ECO:0000256" key="1">
    <source>
        <dbReference type="ARBA" id="ARBA00005234"/>
    </source>
</evidence>
<accession>A0A8R7Q097</accession>
<organism evidence="5 6">
    <name type="scientific">Triticum urartu</name>
    <name type="common">Red wild einkorn</name>
    <name type="synonym">Crithodium urartu</name>
    <dbReference type="NCBI Taxonomy" id="4572"/>
    <lineage>
        <taxon>Eukaryota</taxon>
        <taxon>Viridiplantae</taxon>
        <taxon>Streptophyta</taxon>
        <taxon>Embryophyta</taxon>
        <taxon>Tracheophyta</taxon>
        <taxon>Spermatophyta</taxon>
        <taxon>Magnoliopsida</taxon>
        <taxon>Liliopsida</taxon>
        <taxon>Poales</taxon>
        <taxon>Poaceae</taxon>
        <taxon>BOP clade</taxon>
        <taxon>Pooideae</taxon>
        <taxon>Triticodae</taxon>
        <taxon>Triticeae</taxon>
        <taxon>Triticinae</taxon>
        <taxon>Triticum</taxon>
    </lineage>
</organism>